<dbReference type="CDD" id="cd02968">
    <property type="entry name" value="SCO"/>
    <property type="match status" value="1"/>
</dbReference>
<dbReference type="RefSeq" id="XP_002422402.1">
    <property type="nucleotide sequence ID" value="XM_002422357.1"/>
</dbReference>
<feature type="binding site" evidence="9">
    <location>
        <position position="156"/>
    </location>
    <ligand>
        <name>Cu cation</name>
        <dbReference type="ChEBI" id="CHEBI:23378"/>
    </ligand>
</feature>
<protein>
    <submittedName>
        <fullName evidence="15">Copper-binding protein of the mitochondrial inner membrane, putative</fullName>
    </submittedName>
</protein>
<evidence type="ECO:0000256" key="2">
    <source>
        <dbReference type="ARBA" id="ARBA00010996"/>
    </source>
</evidence>
<evidence type="ECO:0000256" key="10">
    <source>
        <dbReference type="PIRSR" id="PIRSR603782-2"/>
    </source>
</evidence>
<dbReference type="GeneID" id="8049436"/>
<comment type="subcellular location">
    <subcellularLocation>
        <location evidence="1 8">Mitochondrion inner membrane</location>
    </subcellularLocation>
</comment>
<dbReference type="HOGENOM" id="CLU_050131_0_1_1"/>
<dbReference type="GO" id="GO:0006878">
    <property type="term" value="P:intracellular copper ion homeostasis"/>
    <property type="evidence" value="ECO:0007669"/>
    <property type="project" value="UniProtKB-UniRule"/>
</dbReference>
<evidence type="ECO:0000256" key="3">
    <source>
        <dbReference type="ARBA" id="ARBA00022723"/>
    </source>
</evidence>
<feature type="binding site" evidence="9">
    <location>
        <position position="246"/>
    </location>
    <ligand>
        <name>Cu cation</name>
        <dbReference type="ChEBI" id="CHEBI:23378"/>
    </ligand>
</feature>
<keyword evidence="5 9" id="KW-0186">Copper</keyword>
<feature type="transmembrane region" description="Helical" evidence="12">
    <location>
        <begin position="75"/>
        <end position="95"/>
    </location>
</feature>
<keyword evidence="10" id="KW-1015">Disulfide bond</keyword>
<dbReference type="Proteomes" id="UP000002605">
    <property type="component" value="Chromosome R"/>
</dbReference>
<dbReference type="Pfam" id="PF02630">
    <property type="entry name" value="SCO1-SenC"/>
    <property type="match status" value="1"/>
</dbReference>
<feature type="binding site" evidence="9">
    <location>
        <position position="160"/>
    </location>
    <ligand>
        <name>Cu cation</name>
        <dbReference type="ChEBI" id="CHEBI:23378"/>
    </ligand>
</feature>
<evidence type="ECO:0000256" key="12">
    <source>
        <dbReference type="SAM" id="Phobius"/>
    </source>
</evidence>
<feature type="region of interest" description="Disordered" evidence="11">
    <location>
        <begin position="29"/>
        <end position="64"/>
    </location>
</feature>
<reference evidence="15 16" key="1">
    <citation type="journal article" date="2009" name="Genome Res.">
        <title>Comparative genomics of the fungal pathogens Candida dubliniensis and Candida albicans.</title>
        <authorList>
            <person name="Jackson A.P."/>
            <person name="Gamble J.A."/>
            <person name="Yeomans T."/>
            <person name="Moran G.P."/>
            <person name="Saunders D."/>
            <person name="Harris D."/>
            <person name="Aslett M."/>
            <person name="Barrell J.F."/>
            <person name="Butler G."/>
            <person name="Citiulo F."/>
            <person name="Coleman D.C."/>
            <person name="de Groot P.W.J."/>
            <person name="Goodwin T.J."/>
            <person name="Quail M.A."/>
            <person name="McQuillan J."/>
            <person name="Munro C.A."/>
            <person name="Pain A."/>
            <person name="Poulter R.T."/>
            <person name="Rajandream M.A."/>
            <person name="Renauld H."/>
            <person name="Spiering M.J."/>
            <person name="Tivey A."/>
            <person name="Gow N.A.R."/>
            <person name="Barrell B."/>
            <person name="Sullivan D.J."/>
            <person name="Berriman M."/>
        </authorList>
    </citation>
    <scope>NUCLEOTIDE SEQUENCE [LARGE SCALE GENOMIC DNA]</scope>
    <source>
        <strain evidence="16">CD36 / ATCC MYA-646 / CBS 7987 / NCPF 3949 / NRRL Y-17841</strain>
    </source>
</reference>
<dbReference type="GO" id="GO:0016531">
    <property type="term" value="F:copper chaperone activity"/>
    <property type="evidence" value="ECO:0007669"/>
    <property type="project" value="InterPro"/>
</dbReference>
<gene>
    <name evidence="14" type="ordered locus">Cd36_34640</name>
    <name evidence="15" type="ORF">CD36_34640</name>
</gene>
<sequence length="302" mass="34131">MNMLSRLALRSTIRPRNILQSSRLFSVSAGRLQEQPQNSTNEPAAKPKKRPLSRVAIGGSSDQNKRQGFGMSVEFATWKAVLLLLTVGGFGAYYFQREKERLHKRREMEANKSIGTPLIGGPFTLQDTKGNKFTEQNLVDPNFKRFSILYFGFTHCPDVCPEELDKLGDMLDKLAKDGVPIQPVFITCDPARDTPEVLDAYLNDFHPGIIGLTGTFEQVKNTCKKFRVYFSTPPDVKPGQDYLVDHSIFFYLIDPEGNFVDVIGRESEALESATKIAKYSEAFIPEKERIQKKEGIFGFLYK</sequence>
<evidence type="ECO:0000256" key="1">
    <source>
        <dbReference type="ARBA" id="ARBA00004273"/>
    </source>
</evidence>
<keyword evidence="12" id="KW-1133">Transmembrane helix</keyword>
<name>B9WMU3_CANDC</name>
<organism evidence="15 16">
    <name type="scientific">Candida dubliniensis (strain CD36 / ATCC MYA-646 / CBS 7987 / NCPF 3949 / NRRL Y-17841)</name>
    <name type="common">Yeast</name>
    <dbReference type="NCBI Taxonomy" id="573826"/>
    <lineage>
        <taxon>Eukaryota</taxon>
        <taxon>Fungi</taxon>
        <taxon>Dikarya</taxon>
        <taxon>Ascomycota</taxon>
        <taxon>Saccharomycotina</taxon>
        <taxon>Pichiomycetes</taxon>
        <taxon>Debaryomycetaceae</taxon>
        <taxon>Candida/Lodderomyces clade</taxon>
        <taxon>Candida</taxon>
    </lineage>
</organism>
<dbReference type="GO" id="GO:0005507">
    <property type="term" value="F:copper ion binding"/>
    <property type="evidence" value="ECO:0007669"/>
    <property type="project" value="InterPro"/>
</dbReference>
<dbReference type="CGD" id="CAL0000170274">
    <property type="gene designation" value="Cd36_34640"/>
</dbReference>
<feature type="domain" description="Thioredoxin" evidence="13">
    <location>
        <begin position="114"/>
        <end position="285"/>
    </location>
</feature>
<keyword evidence="7 12" id="KW-0472">Membrane</keyword>
<dbReference type="PIRSF" id="PIRSF037736">
    <property type="entry name" value="SCO1"/>
    <property type="match status" value="1"/>
</dbReference>
<evidence type="ECO:0000256" key="4">
    <source>
        <dbReference type="ARBA" id="ARBA00022792"/>
    </source>
</evidence>
<dbReference type="GO" id="GO:0005743">
    <property type="term" value="C:mitochondrial inner membrane"/>
    <property type="evidence" value="ECO:0007669"/>
    <property type="project" value="UniProtKB-SubCell"/>
</dbReference>
<dbReference type="Gene3D" id="3.40.30.10">
    <property type="entry name" value="Glutaredoxin"/>
    <property type="match status" value="1"/>
</dbReference>
<dbReference type="OrthoDB" id="270009at2759"/>
<dbReference type="EMBL" id="FM992695">
    <property type="protein sequence ID" value="CAX40409.1"/>
    <property type="molecule type" value="Genomic_DNA"/>
</dbReference>
<evidence type="ECO:0000256" key="6">
    <source>
        <dbReference type="ARBA" id="ARBA00023128"/>
    </source>
</evidence>
<keyword evidence="12" id="KW-0812">Transmembrane</keyword>
<dbReference type="PANTHER" id="PTHR12151">
    <property type="entry name" value="ELECTRON TRANSPORT PROTIN SCO1/SENC FAMILY MEMBER"/>
    <property type="match status" value="1"/>
</dbReference>
<keyword evidence="4 8" id="KW-0999">Mitochondrion inner membrane</keyword>
<evidence type="ECO:0000259" key="13">
    <source>
        <dbReference type="PROSITE" id="PS51352"/>
    </source>
</evidence>
<dbReference type="InterPro" id="IPR013766">
    <property type="entry name" value="Thioredoxin_domain"/>
</dbReference>
<evidence type="ECO:0000256" key="11">
    <source>
        <dbReference type="SAM" id="MobiDB-lite"/>
    </source>
</evidence>
<dbReference type="InterPro" id="IPR017276">
    <property type="entry name" value="Synth_of_cyt-c-oxidase_Sco1/2"/>
</dbReference>
<evidence type="ECO:0000256" key="9">
    <source>
        <dbReference type="PIRSR" id="PIRSR037736-1"/>
    </source>
</evidence>
<dbReference type="GO" id="GO:0045454">
    <property type="term" value="P:cell redox homeostasis"/>
    <property type="evidence" value="ECO:0007669"/>
    <property type="project" value="UniProtKB-ARBA"/>
</dbReference>
<proteinExistence type="inferred from homology"/>
<dbReference type="PANTHER" id="PTHR12151:SF5">
    <property type="entry name" value="AT19154P"/>
    <property type="match status" value="1"/>
</dbReference>
<evidence type="ECO:0000313" key="15">
    <source>
        <dbReference type="EMBL" id="CAX40409.1"/>
    </source>
</evidence>
<dbReference type="FunFam" id="3.40.30.10:FF:000013">
    <property type="entry name" value="Blast:Protein SCO1 homolog, mitochondrial"/>
    <property type="match status" value="1"/>
</dbReference>
<dbReference type="PROSITE" id="PS51352">
    <property type="entry name" value="THIOREDOXIN_2"/>
    <property type="match status" value="1"/>
</dbReference>
<evidence type="ECO:0000256" key="7">
    <source>
        <dbReference type="ARBA" id="ARBA00023136"/>
    </source>
</evidence>
<dbReference type="InterPro" id="IPR036249">
    <property type="entry name" value="Thioredoxin-like_sf"/>
</dbReference>
<dbReference type="KEGG" id="cdu:CD36_34640"/>
<evidence type="ECO:0000256" key="5">
    <source>
        <dbReference type="ARBA" id="ARBA00023008"/>
    </source>
</evidence>
<dbReference type="InterPro" id="IPR003782">
    <property type="entry name" value="SCO1/SenC"/>
</dbReference>
<keyword evidence="16" id="KW-1185">Reference proteome</keyword>
<keyword evidence="6 8" id="KW-0496">Mitochondrion</keyword>
<evidence type="ECO:0000313" key="14">
    <source>
        <dbReference type="CGD" id="CAL0000170274"/>
    </source>
</evidence>
<dbReference type="eggNOG" id="KOG2792">
    <property type="taxonomic scope" value="Eukaryota"/>
</dbReference>
<dbReference type="GO" id="GO:0033617">
    <property type="term" value="P:mitochondrial respiratory chain complex IV assembly"/>
    <property type="evidence" value="ECO:0007669"/>
    <property type="project" value="TreeGrafter"/>
</dbReference>
<keyword evidence="3 9" id="KW-0479">Metal-binding</keyword>
<evidence type="ECO:0000313" key="16">
    <source>
        <dbReference type="Proteomes" id="UP000002605"/>
    </source>
</evidence>
<feature type="disulfide bond" description="Redox-active" evidence="10">
    <location>
        <begin position="156"/>
        <end position="160"/>
    </location>
</feature>
<evidence type="ECO:0000256" key="8">
    <source>
        <dbReference type="PIRNR" id="PIRNR037736"/>
    </source>
</evidence>
<accession>B9WMU3</accession>
<dbReference type="SUPFAM" id="SSF52833">
    <property type="entry name" value="Thioredoxin-like"/>
    <property type="match status" value="1"/>
</dbReference>
<dbReference type="AlphaFoldDB" id="B9WMU3"/>
<comment type="similarity">
    <text evidence="2 8">Belongs to the SCO1/2 family.</text>
</comment>